<evidence type="ECO:0000256" key="2">
    <source>
        <dbReference type="ARBA" id="ARBA00023033"/>
    </source>
</evidence>
<accession>A0ABT2UTF1</accession>
<dbReference type="SUPFAM" id="SSF51905">
    <property type="entry name" value="FAD/NAD(P)-binding domain"/>
    <property type="match status" value="1"/>
</dbReference>
<evidence type="ECO:0000259" key="3">
    <source>
        <dbReference type="Pfam" id="PF01494"/>
    </source>
</evidence>
<dbReference type="PRINTS" id="PR00420">
    <property type="entry name" value="RNGMNOXGNASE"/>
</dbReference>
<keyword evidence="2 4" id="KW-0503">Monooxygenase</keyword>
<protein>
    <submittedName>
        <fullName evidence="4">FAD-dependent monooxygenase</fullName>
    </submittedName>
</protein>
<sequence>MKAGNSKPRRAMVIGAGIGGLCTAIALRNEGWQVTLYERSPGIPQVGAGIVLAANAMKALSKLGAADQVQAQGAPIGKAEIRTWDGKLLVDLPTTQQAIKYGTSSYIIHRVTLQSILLDVLGATADVQFNKKLVGWTQDQDRVTATFEDGCTGIGELLIGADGIRSKVKRQFPESSPLRYSGFTALRGISVFEDQRYPLDIGGGFEAWGYGKRFGFTHLGNGRIYWFAAINSSEGIPHPAAERKQLALSTFCGWYQPIESVIAAAEEDSILSHDIYDCSPIGRWTEGRVALLGDAAHPMLPNLGQGGAQAMEDALVLAQCLQSVDTDIPAALQQYEQRRLARATKVVRQSRLMAKVVQTEIPAAIFVRNRLLRMIPPSMHVKRFDWLVGYEV</sequence>
<keyword evidence="1" id="KW-0560">Oxidoreductase</keyword>
<dbReference type="Proteomes" id="UP001652445">
    <property type="component" value="Unassembled WGS sequence"/>
</dbReference>
<organism evidence="4 5">
    <name type="scientific">Paenibacillus baimaensis</name>
    <dbReference type="NCBI Taxonomy" id="2982185"/>
    <lineage>
        <taxon>Bacteria</taxon>
        <taxon>Bacillati</taxon>
        <taxon>Bacillota</taxon>
        <taxon>Bacilli</taxon>
        <taxon>Bacillales</taxon>
        <taxon>Paenibacillaceae</taxon>
        <taxon>Paenibacillus</taxon>
    </lineage>
</organism>
<comment type="caution">
    <text evidence="4">The sequence shown here is derived from an EMBL/GenBank/DDBJ whole genome shotgun (WGS) entry which is preliminary data.</text>
</comment>
<dbReference type="InterPro" id="IPR002938">
    <property type="entry name" value="FAD-bd"/>
</dbReference>
<dbReference type="InterPro" id="IPR036188">
    <property type="entry name" value="FAD/NAD-bd_sf"/>
</dbReference>
<dbReference type="PANTHER" id="PTHR13789:SF309">
    <property type="entry name" value="PUTATIVE (AFU_ORTHOLOGUE AFUA_6G14510)-RELATED"/>
    <property type="match status" value="1"/>
</dbReference>
<proteinExistence type="predicted"/>
<dbReference type="GO" id="GO:0004497">
    <property type="term" value="F:monooxygenase activity"/>
    <property type="evidence" value="ECO:0007669"/>
    <property type="project" value="UniProtKB-KW"/>
</dbReference>
<gene>
    <name evidence="4" type="ORF">OB236_37970</name>
</gene>
<evidence type="ECO:0000256" key="1">
    <source>
        <dbReference type="ARBA" id="ARBA00023002"/>
    </source>
</evidence>
<evidence type="ECO:0000313" key="5">
    <source>
        <dbReference type="Proteomes" id="UP001652445"/>
    </source>
</evidence>
<evidence type="ECO:0000313" key="4">
    <source>
        <dbReference type="EMBL" id="MCU6797928.1"/>
    </source>
</evidence>
<dbReference type="PANTHER" id="PTHR13789">
    <property type="entry name" value="MONOOXYGENASE"/>
    <property type="match status" value="1"/>
</dbReference>
<feature type="domain" description="FAD-binding" evidence="3">
    <location>
        <begin position="283"/>
        <end position="350"/>
    </location>
</feature>
<dbReference type="Gene3D" id="3.50.50.60">
    <property type="entry name" value="FAD/NAD(P)-binding domain"/>
    <property type="match status" value="1"/>
</dbReference>
<dbReference type="EMBL" id="JAOQIO010000124">
    <property type="protein sequence ID" value="MCU6797928.1"/>
    <property type="molecule type" value="Genomic_DNA"/>
</dbReference>
<reference evidence="4 5" key="1">
    <citation type="submission" date="2022-09" db="EMBL/GenBank/DDBJ databases">
        <authorList>
            <person name="Han X.L."/>
            <person name="Wang Q."/>
            <person name="Lu T."/>
        </authorList>
    </citation>
    <scope>NUCLEOTIDE SEQUENCE [LARGE SCALE GENOMIC DNA]</scope>
    <source>
        <strain evidence="4 5">WQ 127069</strain>
    </source>
</reference>
<feature type="domain" description="FAD-binding" evidence="3">
    <location>
        <begin position="12"/>
        <end position="174"/>
    </location>
</feature>
<dbReference type="Pfam" id="PF01494">
    <property type="entry name" value="FAD_binding_3"/>
    <property type="match status" value="2"/>
</dbReference>
<name>A0ABT2UTF1_9BACL</name>
<dbReference type="InterPro" id="IPR050493">
    <property type="entry name" value="FAD-dep_Monooxygenase_BioMet"/>
</dbReference>
<dbReference type="RefSeq" id="WP_262688626.1">
    <property type="nucleotide sequence ID" value="NZ_JAOQIO010000124.1"/>
</dbReference>
<keyword evidence="5" id="KW-1185">Reference proteome</keyword>